<proteinExistence type="predicted"/>
<protein>
    <submittedName>
        <fullName evidence="2">Uncharacterized protein</fullName>
    </submittedName>
</protein>
<evidence type="ECO:0000256" key="1">
    <source>
        <dbReference type="SAM" id="MobiDB-lite"/>
    </source>
</evidence>
<organism evidence="2">
    <name type="scientific">viral metagenome</name>
    <dbReference type="NCBI Taxonomy" id="1070528"/>
    <lineage>
        <taxon>unclassified sequences</taxon>
        <taxon>metagenomes</taxon>
        <taxon>organismal metagenomes</taxon>
    </lineage>
</organism>
<dbReference type="EMBL" id="MN739404">
    <property type="protein sequence ID" value="QHT03044.1"/>
    <property type="molecule type" value="Genomic_DNA"/>
</dbReference>
<sequence length="105" mass="12593">MSTTAKPTRTSNPKQTRKTYKSLYQKSKKHFISSKPEVSEKEKMIFNYLKPRNESEDDLALKKFLSHILLYLYNATEEEIYNNTEVNEQLKYIKRVILRMLQDEQ</sequence>
<name>A0A6C0CHF4_9ZZZZ</name>
<dbReference type="AlphaFoldDB" id="A0A6C0CHF4"/>
<reference evidence="2" key="1">
    <citation type="journal article" date="2020" name="Nature">
        <title>Giant virus diversity and host interactions through global metagenomics.</title>
        <authorList>
            <person name="Schulz F."/>
            <person name="Roux S."/>
            <person name="Paez-Espino D."/>
            <person name="Jungbluth S."/>
            <person name="Walsh D.A."/>
            <person name="Denef V.J."/>
            <person name="McMahon K.D."/>
            <person name="Konstantinidis K.T."/>
            <person name="Eloe-Fadrosh E.A."/>
            <person name="Kyrpides N.C."/>
            <person name="Woyke T."/>
        </authorList>
    </citation>
    <scope>NUCLEOTIDE SEQUENCE</scope>
    <source>
        <strain evidence="2">GVMAG-M-3300020727-4</strain>
    </source>
</reference>
<feature type="compositionally biased region" description="Polar residues" evidence="1">
    <location>
        <begin position="1"/>
        <end position="14"/>
    </location>
</feature>
<evidence type="ECO:0000313" key="2">
    <source>
        <dbReference type="EMBL" id="QHT03044.1"/>
    </source>
</evidence>
<accession>A0A6C0CHF4</accession>
<feature type="region of interest" description="Disordered" evidence="1">
    <location>
        <begin position="1"/>
        <end position="20"/>
    </location>
</feature>